<keyword evidence="14 21" id="KW-1133">Transmembrane helix</keyword>
<keyword evidence="9" id="KW-0732">Signal</keyword>
<keyword evidence="4" id="KW-0723">Serine/threonine-protein kinase</keyword>
<dbReference type="SMART" id="SM00369">
    <property type="entry name" value="LRR_TYP"/>
    <property type="match status" value="5"/>
</dbReference>
<keyword evidence="11 20" id="KW-0547">Nucleotide-binding</keyword>
<comment type="caution">
    <text evidence="23">The sequence shown here is derived from an EMBL/GenBank/DDBJ whole genome shotgun (WGS) entry which is preliminary data.</text>
</comment>
<dbReference type="InterPro" id="IPR013210">
    <property type="entry name" value="LRR_N_plant-typ"/>
</dbReference>
<evidence type="ECO:0000256" key="2">
    <source>
        <dbReference type="ARBA" id="ARBA00008684"/>
    </source>
</evidence>
<protein>
    <recommendedName>
        <fullName evidence="3">non-specific serine/threonine protein kinase</fullName>
        <ecNumber evidence="3">2.7.11.1</ecNumber>
    </recommendedName>
</protein>
<keyword evidence="12" id="KW-0418">Kinase</keyword>
<sequence length="1186" mass="129710">MYQVTLVATSPHQGEQQCSGQDRLLSSTLLKGLVRKLDLTHAGWLTLKRESISLTGKSNRISAVSDHVSGEDDRIVKKKGAEFKVIMPEEESDSGSSQALLFVFLILLTGKIVGGDSLERDKQVLLSLKSFLEDENQVNRGIYSQWNQTSSNPCDWSGISCSSDNGSVTGIDLSGYEICGEIFGNFSALAELSSLDLSQNTLNGKIPNDLNGCRNLKYLNLSHNLLEGQLNLTGLTSLEILDLSLNRFQGEIGATFAGICSNLKVVNISTNNFTGQIDNCFDRCWKLQELDLSANNFTGQLWTGFDRLHMFSVSGNKFYGLVHPSLLSRNCSLQILDLSENQFYGEIPGQISNCIRLSILNLWGNNFVGRIPSTLGSVSSLEALILGSNKFSRDIPKSLLNCKNLEFFDLSNNRFGGQIPEIFGKFTQLRLLILHRNSFTEGINSSGILNLPNISGLDLSFNNFSGPLPVEISKMVTMQYLVLASNQFSGPIPSEYGSLPLLQALDLSFNRLWGSIPPSFGNLTSLLWLMLANNSLTGQIPTELGNCSSLLWLNLANNQLNGTIPPKLTMIGLNPWPTFLSNRKNHRLLHGSGECLAMRRWIPADYPPFSFVYKLLTAKSCRSIWDRLLKGYGLFPICLPGTSLTTLQISGYLQLSGNRFSGEIPPEIGRMHNFSMLHLGFNQFEGALPPDIERLPLMVLNVSRNNLSGAIPARIGNIKCLEILDLSYNNFSGTFPLSLNGLTGLSKFNVSFNQFISGRIPSTGQLATFDKESFLGDPHLELQSYININDSTGNHSSPPSPESNRNCQSIIKQTSFFLFLILTFAVLICGVLSILICVLTKSPDEKPGYSNGKSRHNYASSSNASAPWLPNTVKVLRLDKTTFTHADILKATGCFSEDRVIGRGGFGTVYKGVLPDGRAVAVKKLQRGGFEGEREFRAEMEVLSGNGSGWPHPNLVTLYGWCLDGSDKILVYEFMEGGSIEDLIPDRARLTWNRRLEIAIDVARALVFLHHECYPAIVHRDVKASNILLDKNGKAHVTDFGLARVVDAGYTHVSTTVAGTVGYIAPEYGQTWQATTKGDVYSFGVLAMELATGRRALDGGEECLVEWVRRGMVGNVCEGLSRSIAMALIMGSGLAGGVEEMGELLGIGIQCTAEVPQARPNMKEVLSMLVNISSGPEVASCGSPPA</sequence>
<keyword evidence="15 21" id="KW-0472">Membrane</keyword>
<keyword evidence="10" id="KW-0677">Repeat</keyword>
<comment type="catalytic activity">
    <reaction evidence="19">
        <text>L-seryl-[protein] + ATP = O-phospho-L-seryl-[protein] + ADP + H(+)</text>
        <dbReference type="Rhea" id="RHEA:17989"/>
        <dbReference type="Rhea" id="RHEA-COMP:9863"/>
        <dbReference type="Rhea" id="RHEA-COMP:11604"/>
        <dbReference type="ChEBI" id="CHEBI:15378"/>
        <dbReference type="ChEBI" id="CHEBI:29999"/>
        <dbReference type="ChEBI" id="CHEBI:30616"/>
        <dbReference type="ChEBI" id="CHEBI:83421"/>
        <dbReference type="ChEBI" id="CHEBI:456216"/>
        <dbReference type="EC" id="2.7.11.1"/>
    </reaction>
</comment>
<evidence type="ECO:0000256" key="14">
    <source>
        <dbReference type="ARBA" id="ARBA00022989"/>
    </source>
</evidence>
<evidence type="ECO:0000256" key="1">
    <source>
        <dbReference type="ARBA" id="ARBA00004479"/>
    </source>
</evidence>
<dbReference type="SUPFAM" id="SSF52058">
    <property type="entry name" value="L domain-like"/>
    <property type="match status" value="3"/>
</dbReference>
<dbReference type="SMART" id="SM00220">
    <property type="entry name" value="S_TKc"/>
    <property type="match status" value="1"/>
</dbReference>
<comment type="catalytic activity">
    <reaction evidence="18">
        <text>L-threonyl-[protein] + ATP = O-phospho-L-threonyl-[protein] + ADP + H(+)</text>
        <dbReference type="Rhea" id="RHEA:46608"/>
        <dbReference type="Rhea" id="RHEA-COMP:11060"/>
        <dbReference type="Rhea" id="RHEA-COMP:11605"/>
        <dbReference type="ChEBI" id="CHEBI:15378"/>
        <dbReference type="ChEBI" id="CHEBI:30013"/>
        <dbReference type="ChEBI" id="CHEBI:30616"/>
        <dbReference type="ChEBI" id="CHEBI:61977"/>
        <dbReference type="ChEBI" id="CHEBI:456216"/>
        <dbReference type="EC" id="2.7.11.1"/>
    </reaction>
</comment>
<evidence type="ECO:0000256" key="8">
    <source>
        <dbReference type="ARBA" id="ARBA00022692"/>
    </source>
</evidence>
<dbReference type="GO" id="GO:0016020">
    <property type="term" value="C:membrane"/>
    <property type="evidence" value="ECO:0007669"/>
    <property type="project" value="UniProtKB-SubCell"/>
</dbReference>
<dbReference type="Gene3D" id="3.80.10.10">
    <property type="entry name" value="Ribonuclease Inhibitor"/>
    <property type="match status" value="3"/>
</dbReference>
<accession>A0AAD3RZ71</accession>
<keyword evidence="6" id="KW-0433">Leucine-rich repeat</keyword>
<dbReference type="Pfam" id="PF08263">
    <property type="entry name" value="LRRNT_2"/>
    <property type="match status" value="1"/>
</dbReference>
<dbReference type="InterPro" id="IPR003591">
    <property type="entry name" value="Leu-rich_rpt_typical-subtyp"/>
</dbReference>
<evidence type="ECO:0000256" key="6">
    <source>
        <dbReference type="ARBA" id="ARBA00022614"/>
    </source>
</evidence>
<evidence type="ECO:0000256" key="10">
    <source>
        <dbReference type="ARBA" id="ARBA00022737"/>
    </source>
</evidence>
<dbReference type="InterPro" id="IPR017441">
    <property type="entry name" value="Protein_kinase_ATP_BS"/>
</dbReference>
<dbReference type="Pfam" id="PF00069">
    <property type="entry name" value="Pkinase"/>
    <property type="match status" value="1"/>
</dbReference>
<dbReference type="PANTHER" id="PTHR48056">
    <property type="entry name" value="LRR RECEPTOR-LIKE SERINE/THREONINE-PROTEIN KINASE-RELATED"/>
    <property type="match status" value="1"/>
</dbReference>
<reference evidence="23" key="1">
    <citation type="submission" date="2023-05" db="EMBL/GenBank/DDBJ databases">
        <title>Nepenthes gracilis genome sequencing.</title>
        <authorList>
            <person name="Fukushima K."/>
        </authorList>
    </citation>
    <scope>NUCLEOTIDE SEQUENCE</scope>
    <source>
        <strain evidence="23">SING2019-196</strain>
    </source>
</reference>
<keyword evidence="24" id="KW-1185">Reference proteome</keyword>
<dbReference type="PROSITE" id="PS00108">
    <property type="entry name" value="PROTEIN_KINASE_ST"/>
    <property type="match status" value="1"/>
</dbReference>
<keyword evidence="8 21" id="KW-0812">Transmembrane</keyword>
<evidence type="ECO:0000256" key="21">
    <source>
        <dbReference type="SAM" id="Phobius"/>
    </source>
</evidence>
<keyword evidence="5" id="KW-0597">Phosphoprotein</keyword>
<dbReference type="FunFam" id="1.10.510.10:FF:000309">
    <property type="entry name" value="Leucine-rich repeat receptor-like protein kinase"/>
    <property type="match status" value="1"/>
</dbReference>
<dbReference type="Pfam" id="PF00560">
    <property type="entry name" value="LRR_1"/>
    <property type="match status" value="5"/>
</dbReference>
<feature type="domain" description="Protein kinase" evidence="22">
    <location>
        <begin position="895"/>
        <end position="1172"/>
    </location>
</feature>
<evidence type="ECO:0000256" key="13">
    <source>
        <dbReference type="ARBA" id="ARBA00022840"/>
    </source>
</evidence>
<dbReference type="GO" id="GO:0033612">
    <property type="term" value="F:receptor serine/threonine kinase binding"/>
    <property type="evidence" value="ECO:0007669"/>
    <property type="project" value="TreeGrafter"/>
</dbReference>
<evidence type="ECO:0000256" key="4">
    <source>
        <dbReference type="ARBA" id="ARBA00022527"/>
    </source>
</evidence>
<keyword evidence="13 20" id="KW-0067">ATP-binding</keyword>
<dbReference type="PANTHER" id="PTHR48056:SF89">
    <property type="entry name" value="OS06G0585982 PROTEIN"/>
    <property type="match status" value="1"/>
</dbReference>
<dbReference type="Gene3D" id="3.30.200.20">
    <property type="entry name" value="Phosphorylase Kinase, domain 1"/>
    <property type="match status" value="1"/>
</dbReference>
<evidence type="ECO:0000259" key="22">
    <source>
        <dbReference type="PROSITE" id="PS50011"/>
    </source>
</evidence>
<evidence type="ECO:0000313" key="23">
    <source>
        <dbReference type="EMBL" id="GMH01369.1"/>
    </source>
</evidence>
<gene>
    <name evidence="23" type="ORF">Nepgr_003208</name>
</gene>
<organism evidence="23 24">
    <name type="scientific">Nepenthes gracilis</name>
    <name type="common">Slender pitcher plant</name>
    <dbReference type="NCBI Taxonomy" id="150966"/>
    <lineage>
        <taxon>Eukaryota</taxon>
        <taxon>Viridiplantae</taxon>
        <taxon>Streptophyta</taxon>
        <taxon>Embryophyta</taxon>
        <taxon>Tracheophyta</taxon>
        <taxon>Spermatophyta</taxon>
        <taxon>Magnoliopsida</taxon>
        <taxon>eudicotyledons</taxon>
        <taxon>Gunneridae</taxon>
        <taxon>Pentapetalae</taxon>
        <taxon>Caryophyllales</taxon>
        <taxon>Nepenthaceae</taxon>
        <taxon>Nepenthes</taxon>
    </lineage>
</organism>
<evidence type="ECO:0000256" key="15">
    <source>
        <dbReference type="ARBA" id="ARBA00023136"/>
    </source>
</evidence>
<dbReference type="AlphaFoldDB" id="A0AAD3RZ71"/>
<evidence type="ECO:0000256" key="5">
    <source>
        <dbReference type="ARBA" id="ARBA00022553"/>
    </source>
</evidence>
<dbReference type="PROSITE" id="PS00107">
    <property type="entry name" value="PROTEIN_KINASE_ATP"/>
    <property type="match status" value="1"/>
</dbReference>
<dbReference type="PROSITE" id="PS51450">
    <property type="entry name" value="LRR"/>
    <property type="match status" value="1"/>
</dbReference>
<evidence type="ECO:0000256" key="20">
    <source>
        <dbReference type="PROSITE-ProRule" id="PRU10141"/>
    </source>
</evidence>
<feature type="binding site" evidence="20">
    <location>
        <position position="924"/>
    </location>
    <ligand>
        <name>ATP</name>
        <dbReference type="ChEBI" id="CHEBI:30616"/>
    </ligand>
</feature>
<evidence type="ECO:0000256" key="12">
    <source>
        <dbReference type="ARBA" id="ARBA00022777"/>
    </source>
</evidence>
<dbReference type="InterPro" id="IPR000719">
    <property type="entry name" value="Prot_kinase_dom"/>
</dbReference>
<evidence type="ECO:0000256" key="17">
    <source>
        <dbReference type="ARBA" id="ARBA00023180"/>
    </source>
</evidence>
<evidence type="ECO:0000256" key="3">
    <source>
        <dbReference type="ARBA" id="ARBA00012513"/>
    </source>
</evidence>
<evidence type="ECO:0000256" key="16">
    <source>
        <dbReference type="ARBA" id="ARBA00023170"/>
    </source>
</evidence>
<keyword evidence="17" id="KW-0325">Glycoprotein</keyword>
<dbReference type="GO" id="GO:0005524">
    <property type="term" value="F:ATP binding"/>
    <property type="evidence" value="ECO:0007669"/>
    <property type="project" value="UniProtKB-UniRule"/>
</dbReference>
<evidence type="ECO:0000256" key="7">
    <source>
        <dbReference type="ARBA" id="ARBA00022679"/>
    </source>
</evidence>
<dbReference type="Proteomes" id="UP001279734">
    <property type="component" value="Unassembled WGS sequence"/>
</dbReference>
<dbReference type="InterPro" id="IPR001611">
    <property type="entry name" value="Leu-rich_rpt"/>
</dbReference>
<keyword evidence="16" id="KW-0675">Receptor</keyword>
<keyword evidence="7" id="KW-0808">Transferase</keyword>
<evidence type="ECO:0000256" key="18">
    <source>
        <dbReference type="ARBA" id="ARBA00047899"/>
    </source>
</evidence>
<dbReference type="FunFam" id="3.80.10.10:FF:000041">
    <property type="entry name" value="LRR receptor-like serine/threonine-protein kinase ERECTA"/>
    <property type="match status" value="1"/>
</dbReference>
<dbReference type="Pfam" id="PF13855">
    <property type="entry name" value="LRR_8"/>
    <property type="match status" value="3"/>
</dbReference>
<dbReference type="Gene3D" id="1.10.510.10">
    <property type="entry name" value="Transferase(Phosphotransferase) domain 1"/>
    <property type="match status" value="1"/>
</dbReference>
<dbReference type="GO" id="GO:0004674">
    <property type="term" value="F:protein serine/threonine kinase activity"/>
    <property type="evidence" value="ECO:0007669"/>
    <property type="project" value="UniProtKB-KW"/>
</dbReference>
<dbReference type="FunFam" id="3.80.10.10:FF:000400">
    <property type="entry name" value="Nuclear pore complex protein NUP107"/>
    <property type="match status" value="1"/>
</dbReference>
<dbReference type="FunFam" id="3.80.10.10:FF:000691">
    <property type="entry name" value="Putative LRR receptor-like serine/threonine-protein kinase"/>
    <property type="match status" value="1"/>
</dbReference>
<evidence type="ECO:0000256" key="19">
    <source>
        <dbReference type="ARBA" id="ARBA00048679"/>
    </source>
</evidence>
<dbReference type="InterPro" id="IPR008271">
    <property type="entry name" value="Ser/Thr_kinase_AS"/>
</dbReference>
<dbReference type="InterPro" id="IPR050647">
    <property type="entry name" value="Plant_LRR-RLKs"/>
</dbReference>
<dbReference type="InterPro" id="IPR032675">
    <property type="entry name" value="LRR_dom_sf"/>
</dbReference>
<dbReference type="EMBL" id="BSYO01000002">
    <property type="protein sequence ID" value="GMH01369.1"/>
    <property type="molecule type" value="Genomic_DNA"/>
</dbReference>
<dbReference type="InterPro" id="IPR011009">
    <property type="entry name" value="Kinase-like_dom_sf"/>
</dbReference>
<feature type="transmembrane region" description="Helical" evidence="21">
    <location>
        <begin position="816"/>
        <end position="839"/>
    </location>
</feature>
<dbReference type="FunFam" id="3.30.200.20:FF:000309">
    <property type="entry name" value="Leucine-rich repeat receptor protein kinase MSP1"/>
    <property type="match status" value="1"/>
</dbReference>
<dbReference type="EC" id="2.7.11.1" evidence="3"/>
<evidence type="ECO:0000256" key="9">
    <source>
        <dbReference type="ARBA" id="ARBA00022729"/>
    </source>
</evidence>
<dbReference type="SUPFAM" id="SSF56112">
    <property type="entry name" value="Protein kinase-like (PK-like)"/>
    <property type="match status" value="1"/>
</dbReference>
<dbReference type="CDD" id="cd14066">
    <property type="entry name" value="STKc_IRAK"/>
    <property type="match status" value="1"/>
</dbReference>
<name>A0AAD3RZ71_NEPGR</name>
<dbReference type="PROSITE" id="PS50011">
    <property type="entry name" value="PROTEIN_KINASE_DOM"/>
    <property type="match status" value="1"/>
</dbReference>
<comment type="similarity">
    <text evidence="2">Belongs to the protein kinase superfamily. Ser/Thr protein kinase family.</text>
</comment>
<evidence type="ECO:0000313" key="24">
    <source>
        <dbReference type="Proteomes" id="UP001279734"/>
    </source>
</evidence>
<comment type="subcellular location">
    <subcellularLocation>
        <location evidence="1">Membrane</location>
        <topology evidence="1">Single-pass type I membrane protein</topology>
    </subcellularLocation>
</comment>
<proteinExistence type="inferred from homology"/>
<evidence type="ECO:0000256" key="11">
    <source>
        <dbReference type="ARBA" id="ARBA00022741"/>
    </source>
</evidence>